<dbReference type="InterPro" id="IPR013320">
    <property type="entry name" value="ConA-like_dom_sf"/>
</dbReference>
<dbReference type="EMBL" id="CP063408">
    <property type="protein sequence ID" value="QSZ33676.1"/>
    <property type="molecule type" value="Genomic_DNA"/>
</dbReference>
<evidence type="ECO:0000256" key="1">
    <source>
        <dbReference type="PIRSR" id="PIRSR600250-50"/>
    </source>
</evidence>
<dbReference type="PANTHER" id="PTHR37536">
    <property type="entry name" value="PUTATIVE (AFU_ORTHOLOGUE AFUA_3G02970)-RELATED"/>
    <property type="match status" value="1"/>
</dbReference>
<dbReference type="Gene3D" id="2.60.120.700">
    <property type="entry name" value="Peptidase G1"/>
    <property type="match status" value="1"/>
</dbReference>
<dbReference type="AlphaFoldDB" id="A0A8A3PF62"/>
<keyword evidence="2" id="KW-0732">Signal</keyword>
<evidence type="ECO:0000313" key="4">
    <source>
        <dbReference type="Proteomes" id="UP000672032"/>
    </source>
</evidence>
<dbReference type="OrthoDB" id="2862635at2759"/>
<protein>
    <submittedName>
        <fullName evidence="3">Uncharacterized protein</fullName>
    </submittedName>
</protein>
<dbReference type="InterPro" id="IPR038656">
    <property type="entry name" value="Peptidase_G1_sf"/>
</dbReference>
<evidence type="ECO:0000256" key="2">
    <source>
        <dbReference type="SAM" id="SignalP"/>
    </source>
</evidence>
<dbReference type="GO" id="GO:0006508">
    <property type="term" value="P:proteolysis"/>
    <property type="evidence" value="ECO:0007669"/>
    <property type="project" value="InterPro"/>
</dbReference>
<gene>
    <name evidence="3" type="ORF">DSL72_005247</name>
</gene>
<accession>A0A8A3PF62</accession>
<dbReference type="CDD" id="cd13426">
    <property type="entry name" value="Peptidase_G1"/>
    <property type="match status" value="1"/>
</dbReference>
<feature type="chain" id="PRO_5032742577" evidence="2">
    <location>
        <begin position="18"/>
        <end position="265"/>
    </location>
</feature>
<organism evidence="3 4">
    <name type="scientific">Monilinia vaccinii-corymbosi</name>
    <dbReference type="NCBI Taxonomy" id="61207"/>
    <lineage>
        <taxon>Eukaryota</taxon>
        <taxon>Fungi</taxon>
        <taxon>Dikarya</taxon>
        <taxon>Ascomycota</taxon>
        <taxon>Pezizomycotina</taxon>
        <taxon>Leotiomycetes</taxon>
        <taxon>Helotiales</taxon>
        <taxon>Sclerotiniaceae</taxon>
        <taxon>Monilinia</taxon>
    </lineage>
</organism>
<feature type="signal peptide" evidence="2">
    <location>
        <begin position="1"/>
        <end position="17"/>
    </location>
</feature>
<dbReference type="GO" id="GO:0070007">
    <property type="term" value="F:glutamic-type endopeptidase activity"/>
    <property type="evidence" value="ECO:0007669"/>
    <property type="project" value="InterPro"/>
</dbReference>
<keyword evidence="4" id="KW-1185">Reference proteome</keyword>
<dbReference type="PANTHER" id="PTHR37536:SF1">
    <property type="entry name" value="ASPERGILLOPEPSIN, PUTAITVE (AFU_ORTHOLOGUE AFUA_7G01200)"/>
    <property type="match status" value="1"/>
</dbReference>
<dbReference type="Proteomes" id="UP000672032">
    <property type="component" value="Chromosome 4"/>
</dbReference>
<sequence>MKYLIAVAALLAGSAVATPLAKLNARQRIARRNPIAARTDEYNTEWAGAVLKGRYTGVSASFAIPQTAVGTTGETTASSFVASSWIGLDGYNCANLWQAGVDATISKSTGEIEYYAWHEWYPAGTVPIDLGPLTAHDIIFINLTTSGPNKGTIFMENKTTGRSFTKTIVSEDTLCGVTAEWIVEDFFTSYPDLGLASFGNVTFSNAFATTKHGKFGPSGADLLDLRTAKGETLTETITTGHSITGQSVTDHSDTDHSVIIKYLDN</sequence>
<name>A0A8A3PF62_9HELO</name>
<reference evidence="3" key="1">
    <citation type="submission" date="2020-10" db="EMBL/GenBank/DDBJ databases">
        <title>Genome Sequence of Monilinia vaccinii-corymbosi Sheds Light on Mummy Berry Disease Infection of Blueberry and Mating Type.</title>
        <authorList>
            <person name="Yow A.G."/>
            <person name="Zhang Y."/>
            <person name="Bansal K."/>
            <person name="Eacker S.M."/>
            <person name="Sullivan S."/>
            <person name="Liachko I."/>
            <person name="Cubeta M.A."/>
            <person name="Rollins J.A."/>
            <person name="Ashrafi H."/>
        </authorList>
    </citation>
    <scope>NUCLEOTIDE SEQUENCE</scope>
    <source>
        <strain evidence="3">RL-1</strain>
    </source>
</reference>
<proteinExistence type="predicted"/>
<evidence type="ECO:0000313" key="3">
    <source>
        <dbReference type="EMBL" id="QSZ33676.1"/>
    </source>
</evidence>
<feature type="active site" description="Proton acceptor" evidence="1">
    <location>
        <position position="184"/>
    </location>
</feature>
<dbReference type="Pfam" id="PF01828">
    <property type="entry name" value="Peptidase_A4"/>
    <property type="match status" value="1"/>
</dbReference>
<dbReference type="SUPFAM" id="SSF49899">
    <property type="entry name" value="Concanavalin A-like lectins/glucanases"/>
    <property type="match status" value="1"/>
</dbReference>
<dbReference type="InterPro" id="IPR000250">
    <property type="entry name" value="Peptidase_G1"/>
</dbReference>